<keyword evidence="3" id="KW-1185">Reference proteome</keyword>
<proteinExistence type="predicted"/>
<dbReference type="Pfam" id="PF08241">
    <property type="entry name" value="Methyltransf_11"/>
    <property type="match status" value="1"/>
</dbReference>
<feature type="domain" description="Methyltransferase type 11" evidence="1">
    <location>
        <begin position="84"/>
        <end position="194"/>
    </location>
</feature>
<reference evidence="3" key="1">
    <citation type="journal article" date="2019" name="Int. J. Syst. Evol. Microbiol.">
        <title>The Global Catalogue of Microorganisms (GCM) 10K type strain sequencing project: providing services to taxonomists for standard genome sequencing and annotation.</title>
        <authorList>
            <consortium name="The Broad Institute Genomics Platform"/>
            <consortium name="The Broad Institute Genome Sequencing Center for Infectious Disease"/>
            <person name="Wu L."/>
            <person name="Ma J."/>
        </authorList>
    </citation>
    <scope>NUCLEOTIDE SEQUENCE [LARGE SCALE GENOMIC DNA]</scope>
    <source>
        <strain evidence="3">JCM 4505</strain>
    </source>
</reference>
<keyword evidence="2" id="KW-0808">Transferase</keyword>
<dbReference type="CDD" id="cd02440">
    <property type="entry name" value="AdoMet_MTases"/>
    <property type="match status" value="1"/>
</dbReference>
<evidence type="ECO:0000259" key="1">
    <source>
        <dbReference type="Pfam" id="PF08241"/>
    </source>
</evidence>
<dbReference type="Proteomes" id="UP001501867">
    <property type="component" value="Unassembled WGS sequence"/>
</dbReference>
<dbReference type="RefSeq" id="WP_344161078.1">
    <property type="nucleotide sequence ID" value="NZ_BAAABV010000018.1"/>
</dbReference>
<sequence>MLARKELPQEFADWNKKWGAPYGHRSARLIEEGGRPRQLPAEAVKDPGHPDNGPFAFQYASGTRVHEYPWMFAAAGLEPGMRVLDVGSGLSGLQFVAAKAGCEVVNVDPSARDDYNVWTDPGYLPLSPELHQRINETFGTDVRLIAERLQDADLEPESFDRVLCLSVLEHLDAAEAKEVIETGARLLRPGGLMVLTVDLFLDLKPFGVLDHNMWGVNQDIGAAIADSGLVLESGDPRELLGLPEFDLDHVVELLPELLVSPYYPVTSQSLTLRKPQA</sequence>
<evidence type="ECO:0000313" key="3">
    <source>
        <dbReference type="Proteomes" id="UP001501867"/>
    </source>
</evidence>
<gene>
    <name evidence="2" type="ORF">GCM10010302_39940</name>
</gene>
<comment type="caution">
    <text evidence="2">The sequence shown here is derived from an EMBL/GenBank/DDBJ whole genome shotgun (WGS) entry which is preliminary data.</text>
</comment>
<evidence type="ECO:0000313" key="2">
    <source>
        <dbReference type="EMBL" id="GAA0297309.1"/>
    </source>
</evidence>
<dbReference type="GO" id="GO:0032259">
    <property type="term" value="P:methylation"/>
    <property type="evidence" value="ECO:0007669"/>
    <property type="project" value="UniProtKB-KW"/>
</dbReference>
<dbReference type="GO" id="GO:0008168">
    <property type="term" value="F:methyltransferase activity"/>
    <property type="evidence" value="ECO:0007669"/>
    <property type="project" value="UniProtKB-KW"/>
</dbReference>
<keyword evidence="2" id="KW-0489">Methyltransferase</keyword>
<organism evidence="2 3">
    <name type="scientific">Streptomyces polychromogenes</name>
    <dbReference type="NCBI Taxonomy" id="67342"/>
    <lineage>
        <taxon>Bacteria</taxon>
        <taxon>Bacillati</taxon>
        <taxon>Actinomycetota</taxon>
        <taxon>Actinomycetes</taxon>
        <taxon>Kitasatosporales</taxon>
        <taxon>Streptomycetaceae</taxon>
        <taxon>Streptomyces</taxon>
    </lineage>
</organism>
<name>A0ABP3F6Z6_9ACTN</name>
<dbReference type="InterPro" id="IPR013216">
    <property type="entry name" value="Methyltransf_11"/>
</dbReference>
<dbReference type="Gene3D" id="3.40.50.150">
    <property type="entry name" value="Vaccinia Virus protein VP39"/>
    <property type="match status" value="1"/>
</dbReference>
<dbReference type="InterPro" id="IPR029063">
    <property type="entry name" value="SAM-dependent_MTases_sf"/>
</dbReference>
<dbReference type="EMBL" id="BAAABV010000018">
    <property type="protein sequence ID" value="GAA0297309.1"/>
    <property type="molecule type" value="Genomic_DNA"/>
</dbReference>
<protein>
    <submittedName>
        <fullName evidence="2">Methyltransferase domain-containing protein</fullName>
    </submittedName>
</protein>
<dbReference type="SUPFAM" id="SSF53335">
    <property type="entry name" value="S-adenosyl-L-methionine-dependent methyltransferases"/>
    <property type="match status" value="1"/>
</dbReference>
<accession>A0ABP3F6Z6</accession>